<dbReference type="InterPro" id="IPR036291">
    <property type="entry name" value="NAD(P)-bd_dom_sf"/>
</dbReference>
<evidence type="ECO:0000259" key="2">
    <source>
        <dbReference type="SMART" id="SM00822"/>
    </source>
</evidence>
<dbReference type="EMBL" id="BAAAGX010000017">
    <property type="protein sequence ID" value="GAA0254519.1"/>
    <property type="molecule type" value="Genomic_DNA"/>
</dbReference>
<evidence type="ECO:0000313" key="4">
    <source>
        <dbReference type="Proteomes" id="UP001500967"/>
    </source>
</evidence>
<comment type="similarity">
    <text evidence="1">Belongs to the short-chain dehydrogenases/reductases (SDR) family.</text>
</comment>
<dbReference type="Gene3D" id="3.40.50.720">
    <property type="entry name" value="NAD(P)-binding Rossmann-like Domain"/>
    <property type="match status" value="2"/>
</dbReference>
<dbReference type="PANTHER" id="PTHR42760">
    <property type="entry name" value="SHORT-CHAIN DEHYDROGENASES/REDUCTASES FAMILY MEMBER"/>
    <property type="match status" value="1"/>
</dbReference>
<dbReference type="InterPro" id="IPR002347">
    <property type="entry name" value="SDR_fam"/>
</dbReference>
<dbReference type="InterPro" id="IPR057326">
    <property type="entry name" value="KR_dom"/>
</dbReference>
<sequence length="448" mass="46456">MRDRYQQLVTTAPGRFLARRVGLPEPPHLRRHTPGDPLIPGPVILGGAPAGRLVKVVGPMLAAAGVAVRELGPRAEERPGGARPHALVFDATGITRSEQLVALHDFFAPQVRAVAPSGRIVVLGTPPEHCADTREATAQRALEGFTRSTGKEVRRGVTSQLVYVTPGAEEGVESTVRFLLSGRSAYVSGQVIRVGSAEVPPPDDWERPLAGKVAVVTGAARGIGEAIVGVLARDGAHVVCVDVPSAASELAEVAAAHGGEAYPLDVTAADAPAALAGHLRSGVDVFVHNAGVTRDRTLAKMDAARWEIVLNVNLTSEERINDVLLGENVLRPGGRIVATSSMAGIAGNPGQTNYATSKAGVIGMVRSLAPTLASRGSTINAVAPGFVETRMTAAIPLVIREAGRRMNSMTQGGRPIDVAETVAWFASPGSAGINGEVVRVCGQSLLGA</sequence>
<dbReference type="InterPro" id="IPR020904">
    <property type="entry name" value="Sc_DH/Rdtase_CS"/>
</dbReference>
<evidence type="ECO:0000256" key="1">
    <source>
        <dbReference type="ARBA" id="ARBA00006484"/>
    </source>
</evidence>
<protein>
    <submittedName>
        <fullName evidence="3">3-oxoacyl-ACP reductase</fullName>
    </submittedName>
</protein>
<organism evidence="3 4">
    <name type="scientific">Cryptosporangium japonicum</name>
    <dbReference type="NCBI Taxonomy" id="80872"/>
    <lineage>
        <taxon>Bacteria</taxon>
        <taxon>Bacillati</taxon>
        <taxon>Actinomycetota</taxon>
        <taxon>Actinomycetes</taxon>
        <taxon>Cryptosporangiales</taxon>
        <taxon>Cryptosporangiaceae</taxon>
        <taxon>Cryptosporangium</taxon>
    </lineage>
</organism>
<dbReference type="NCBIfam" id="NF006110">
    <property type="entry name" value="PRK08261.1"/>
    <property type="match status" value="1"/>
</dbReference>
<dbReference type="SMART" id="SM00822">
    <property type="entry name" value="PKS_KR"/>
    <property type="match status" value="1"/>
</dbReference>
<comment type="caution">
    <text evidence="3">The sequence shown here is derived from an EMBL/GenBank/DDBJ whole genome shotgun (WGS) entry which is preliminary data.</text>
</comment>
<evidence type="ECO:0000313" key="3">
    <source>
        <dbReference type="EMBL" id="GAA0254519.1"/>
    </source>
</evidence>
<reference evidence="3 4" key="1">
    <citation type="journal article" date="2019" name="Int. J. Syst. Evol. Microbiol.">
        <title>The Global Catalogue of Microorganisms (GCM) 10K type strain sequencing project: providing services to taxonomists for standard genome sequencing and annotation.</title>
        <authorList>
            <consortium name="The Broad Institute Genomics Platform"/>
            <consortium name="The Broad Institute Genome Sequencing Center for Infectious Disease"/>
            <person name="Wu L."/>
            <person name="Ma J."/>
        </authorList>
    </citation>
    <scope>NUCLEOTIDE SEQUENCE [LARGE SCALE GENOMIC DNA]</scope>
    <source>
        <strain evidence="3 4">JCM 10425</strain>
    </source>
</reference>
<dbReference type="PRINTS" id="PR00081">
    <property type="entry name" value="GDHRDH"/>
</dbReference>
<dbReference type="PRINTS" id="PR00080">
    <property type="entry name" value="SDRFAMILY"/>
</dbReference>
<dbReference type="PANTHER" id="PTHR42760:SF78">
    <property type="entry name" value="3-OXOACYL-[ACYL-CARRIER-PROTEIN] REDUCTASE [NADH]"/>
    <property type="match status" value="1"/>
</dbReference>
<name>A0ABN0ULM6_9ACTN</name>
<dbReference type="RefSeq" id="WP_344650825.1">
    <property type="nucleotide sequence ID" value="NZ_BAAAGX010000017.1"/>
</dbReference>
<dbReference type="SUPFAM" id="SSF51735">
    <property type="entry name" value="NAD(P)-binding Rossmann-fold domains"/>
    <property type="match status" value="1"/>
</dbReference>
<accession>A0ABN0ULM6</accession>
<proteinExistence type="inferred from homology"/>
<dbReference type="PROSITE" id="PS00061">
    <property type="entry name" value="ADH_SHORT"/>
    <property type="match status" value="1"/>
</dbReference>
<dbReference type="Pfam" id="PF13561">
    <property type="entry name" value="adh_short_C2"/>
    <property type="match status" value="1"/>
</dbReference>
<keyword evidence="4" id="KW-1185">Reference proteome</keyword>
<gene>
    <name evidence="3" type="ORF">GCM10009539_44610</name>
</gene>
<feature type="domain" description="Ketoreductase" evidence="2">
    <location>
        <begin position="212"/>
        <end position="385"/>
    </location>
</feature>
<dbReference type="Proteomes" id="UP001500967">
    <property type="component" value="Unassembled WGS sequence"/>
</dbReference>